<organism evidence="1 2">
    <name type="scientific">Candidatus Roizmanbacteria bacterium RIFCSPLOWO2_01_FULL_37_16</name>
    <dbReference type="NCBI Taxonomy" id="1802058"/>
    <lineage>
        <taxon>Bacteria</taxon>
        <taxon>Candidatus Roizmaniibacteriota</taxon>
    </lineage>
</organism>
<dbReference type="Gene3D" id="3.30.1240.10">
    <property type="match status" value="1"/>
</dbReference>
<dbReference type="NCBIfam" id="TIGR01484">
    <property type="entry name" value="HAD-SF-IIB"/>
    <property type="match status" value="1"/>
</dbReference>
<accession>A0A1F7IMV1</accession>
<dbReference type="EMBL" id="MGAI01000024">
    <property type="protein sequence ID" value="OGK44671.1"/>
    <property type="molecule type" value="Genomic_DNA"/>
</dbReference>
<dbReference type="InterPro" id="IPR036412">
    <property type="entry name" value="HAD-like_sf"/>
</dbReference>
<evidence type="ECO:0000313" key="1">
    <source>
        <dbReference type="EMBL" id="OGK44671.1"/>
    </source>
</evidence>
<dbReference type="InterPro" id="IPR000150">
    <property type="entry name" value="Cof"/>
</dbReference>
<comment type="caution">
    <text evidence="1">The sequence shown here is derived from an EMBL/GenBank/DDBJ whole genome shotgun (WGS) entry which is preliminary data.</text>
</comment>
<dbReference type="SUPFAM" id="SSF56784">
    <property type="entry name" value="HAD-like"/>
    <property type="match status" value="1"/>
</dbReference>
<gene>
    <name evidence="1" type="ORF">A3B40_02535</name>
</gene>
<evidence type="ECO:0000313" key="2">
    <source>
        <dbReference type="Proteomes" id="UP000178040"/>
    </source>
</evidence>
<dbReference type="PANTHER" id="PTHR10000:SF8">
    <property type="entry name" value="HAD SUPERFAMILY HYDROLASE-LIKE, TYPE 3"/>
    <property type="match status" value="1"/>
</dbReference>
<dbReference type="Pfam" id="PF08282">
    <property type="entry name" value="Hydrolase_3"/>
    <property type="match status" value="1"/>
</dbReference>
<reference evidence="1 2" key="1">
    <citation type="journal article" date="2016" name="Nat. Commun.">
        <title>Thousands of microbial genomes shed light on interconnected biogeochemical processes in an aquifer system.</title>
        <authorList>
            <person name="Anantharaman K."/>
            <person name="Brown C.T."/>
            <person name="Hug L.A."/>
            <person name="Sharon I."/>
            <person name="Castelle C.J."/>
            <person name="Probst A.J."/>
            <person name="Thomas B.C."/>
            <person name="Singh A."/>
            <person name="Wilkins M.J."/>
            <person name="Karaoz U."/>
            <person name="Brodie E.L."/>
            <person name="Williams K.H."/>
            <person name="Hubbard S.S."/>
            <person name="Banfield J.F."/>
        </authorList>
    </citation>
    <scope>NUCLEOTIDE SEQUENCE [LARGE SCALE GENOMIC DNA]</scope>
</reference>
<name>A0A1F7IMV1_9BACT</name>
<proteinExistence type="predicted"/>
<dbReference type="Proteomes" id="UP000178040">
    <property type="component" value="Unassembled WGS sequence"/>
</dbReference>
<dbReference type="AlphaFoldDB" id="A0A1F7IMV1"/>
<dbReference type="GO" id="GO:0016791">
    <property type="term" value="F:phosphatase activity"/>
    <property type="evidence" value="ECO:0007669"/>
    <property type="project" value="TreeGrafter"/>
</dbReference>
<dbReference type="GO" id="GO:0005829">
    <property type="term" value="C:cytosol"/>
    <property type="evidence" value="ECO:0007669"/>
    <property type="project" value="TreeGrafter"/>
</dbReference>
<dbReference type="SFLD" id="SFLDG01140">
    <property type="entry name" value="C2.B:_Phosphomannomutase_and_P"/>
    <property type="match status" value="1"/>
</dbReference>
<dbReference type="Gene3D" id="3.40.50.1000">
    <property type="entry name" value="HAD superfamily/HAD-like"/>
    <property type="match status" value="1"/>
</dbReference>
<dbReference type="SFLD" id="SFLDS00003">
    <property type="entry name" value="Haloacid_Dehalogenase"/>
    <property type="match status" value="1"/>
</dbReference>
<dbReference type="InterPro" id="IPR006379">
    <property type="entry name" value="HAD-SF_hydro_IIB"/>
</dbReference>
<dbReference type="PANTHER" id="PTHR10000">
    <property type="entry name" value="PHOSPHOSERINE PHOSPHATASE"/>
    <property type="match status" value="1"/>
</dbReference>
<protein>
    <submittedName>
        <fullName evidence="1">Uncharacterized protein</fullName>
    </submittedName>
</protein>
<dbReference type="InterPro" id="IPR023214">
    <property type="entry name" value="HAD_sf"/>
</dbReference>
<dbReference type="GO" id="GO:0000287">
    <property type="term" value="F:magnesium ion binding"/>
    <property type="evidence" value="ECO:0007669"/>
    <property type="project" value="TreeGrafter"/>
</dbReference>
<dbReference type="NCBIfam" id="TIGR00099">
    <property type="entry name" value="Cof-subfamily"/>
    <property type="match status" value="1"/>
</dbReference>
<sequence length="269" mass="30883">MKLKAILCDFDGTLVDKDLKYSLQVKTLISKIKSKKIRFSLATGRAYYGPVQKFLDELKLYDYHIFHGGAMIYHNKTKNTLLYQPISEQSVEKIVNYFKTEKLFFGLETKKSVYLSKLAAVPTYINRESSRHLKELKNYKDVLKIVITININNLSEAQVEKHIDYLTKSCKDISILKIKIINFGLDITSEKATKHTAVLEYERLLNIPRQQIVAIGDGYNDYPLFTACDYKIAMENAPQELKEIADFIAPTVDNNGTEVALQHIISKFL</sequence>